<reference evidence="2" key="1">
    <citation type="submission" date="2019-09" db="EMBL/GenBank/DDBJ databases">
        <title>Draft genome information of white flower Hibiscus syriacus.</title>
        <authorList>
            <person name="Kim Y.-M."/>
        </authorList>
    </citation>
    <scope>NUCLEOTIDE SEQUENCE [LARGE SCALE GENOMIC DNA]</scope>
    <source>
        <strain evidence="2">YM2019G1</strain>
    </source>
</reference>
<dbReference type="AlphaFoldDB" id="A0A6A2WC48"/>
<dbReference type="SUPFAM" id="SSF56219">
    <property type="entry name" value="DNase I-like"/>
    <property type="match status" value="1"/>
</dbReference>
<dbReference type="Pfam" id="PF03372">
    <property type="entry name" value="Exo_endo_phos"/>
    <property type="match status" value="1"/>
</dbReference>
<protein>
    <recommendedName>
        <fullName evidence="1">Reverse transcriptase domain-containing protein</fullName>
    </recommendedName>
</protein>
<dbReference type="Proteomes" id="UP000436088">
    <property type="component" value="Unassembled WGS sequence"/>
</dbReference>
<dbReference type="Gene3D" id="3.60.10.10">
    <property type="entry name" value="Endonuclease/exonuclease/phosphatase"/>
    <property type="match status" value="1"/>
</dbReference>
<comment type="caution">
    <text evidence="2">The sequence shown here is derived from an EMBL/GenBank/DDBJ whole genome shotgun (WGS) entry which is preliminary data.</text>
</comment>
<feature type="domain" description="Reverse transcriptase" evidence="1">
    <location>
        <begin position="538"/>
        <end position="790"/>
    </location>
</feature>
<name>A0A6A2WC48_HIBSY</name>
<sequence length="790" mass="90900">MGFGNVFFTLIITLAVALITFNTLISANASLKQELPGPSRSSTIEPLIKMPVEKSRKHGSNAGKSLFHTAVTVSDSVYYTWQCRYMDEIPTYIAQPLPARMDQFLITSAIDDYLRSCPSYRDHRVHRGRARQSGVKETRLRVCTLNVGTLNARMLELTDVLNRKIDFACIQETRWKGSRAKECNGYKLWYSGVDNVRNEVGILVSSRLKENVVEVCRYCDRIMMIKVIIDAKVVNFLSVYALHVGLGEVEKRCFWDSLDVVLRSIPEDQRVFIGGDFNGHIGSAIYRYDGVHGGFGFGSRNEEGRTLLEFAIAHDMVVFPEEACASQHKLLVLVFRVRHGRSTHRRAKLGKPRIFWKNLHRAIADNFRSKVLSHTSFGTTNSNNADMLWKNMANSIREVGKNIIGLSGKVKEYKESWWWNDKVQTKLKTKQTCFREFIQCNHVEERSRAKQRYKEAKREAKKIVAKAKAKAYEEMYKRLDTKEGQNGIFRLAKSRENRKKGSRKMGKDKAVGPDQIPITVWLALGEKGVKWLTNIFNIILKTVKMPEEWRESAVIPIYKNKRDHQSCGNYRGIKLLSHTMKLWERVIEARLRQVTRVLESQFGFMPDRSTTKVIHLLRQLMEIYKEKYRDLRMVFINLEKAYDSVPRETIWKTLETRRIPTAYIRAIHDMYCRSTTYVRTTVGDTEAFPVEIGLHQGSSLSPYIFALIMDDIYYEAPDGVPCGNQNDEDVEVCIEGHVLPSKDCFKYLGSMIHKDGAITVGSSQEGRVDFSRRCQKERKTNEEVGRLLES</sequence>
<dbReference type="InterPro" id="IPR005135">
    <property type="entry name" value="Endo/exonuclease/phosphatase"/>
</dbReference>
<proteinExistence type="predicted"/>
<dbReference type="EMBL" id="VEPZ02001787">
    <property type="protein sequence ID" value="KAE8654551.1"/>
    <property type="molecule type" value="Genomic_DNA"/>
</dbReference>
<evidence type="ECO:0000259" key="1">
    <source>
        <dbReference type="PROSITE" id="PS50878"/>
    </source>
</evidence>
<evidence type="ECO:0000313" key="2">
    <source>
        <dbReference type="EMBL" id="KAE8654551.1"/>
    </source>
</evidence>
<accession>A0A6A2WC48</accession>
<organism evidence="2 3">
    <name type="scientific">Hibiscus syriacus</name>
    <name type="common">Rose of Sharon</name>
    <dbReference type="NCBI Taxonomy" id="106335"/>
    <lineage>
        <taxon>Eukaryota</taxon>
        <taxon>Viridiplantae</taxon>
        <taxon>Streptophyta</taxon>
        <taxon>Embryophyta</taxon>
        <taxon>Tracheophyta</taxon>
        <taxon>Spermatophyta</taxon>
        <taxon>Magnoliopsida</taxon>
        <taxon>eudicotyledons</taxon>
        <taxon>Gunneridae</taxon>
        <taxon>Pentapetalae</taxon>
        <taxon>rosids</taxon>
        <taxon>malvids</taxon>
        <taxon>Malvales</taxon>
        <taxon>Malvaceae</taxon>
        <taxon>Malvoideae</taxon>
        <taxon>Hibiscus</taxon>
    </lineage>
</organism>
<dbReference type="CDD" id="cd01650">
    <property type="entry name" value="RT_nLTR_like"/>
    <property type="match status" value="1"/>
</dbReference>
<dbReference type="PANTHER" id="PTHR19446">
    <property type="entry name" value="REVERSE TRANSCRIPTASES"/>
    <property type="match status" value="1"/>
</dbReference>
<dbReference type="InterPro" id="IPR036691">
    <property type="entry name" value="Endo/exonu/phosph_ase_sf"/>
</dbReference>
<dbReference type="Pfam" id="PF00078">
    <property type="entry name" value="RVT_1"/>
    <property type="match status" value="1"/>
</dbReference>
<dbReference type="PROSITE" id="PS50878">
    <property type="entry name" value="RT_POL"/>
    <property type="match status" value="1"/>
</dbReference>
<dbReference type="GO" id="GO:0003824">
    <property type="term" value="F:catalytic activity"/>
    <property type="evidence" value="ECO:0007669"/>
    <property type="project" value="InterPro"/>
</dbReference>
<keyword evidence="3" id="KW-1185">Reference proteome</keyword>
<evidence type="ECO:0000313" key="3">
    <source>
        <dbReference type="Proteomes" id="UP000436088"/>
    </source>
</evidence>
<dbReference type="InterPro" id="IPR000477">
    <property type="entry name" value="RT_dom"/>
</dbReference>
<gene>
    <name evidence="2" type="ORF">F3Y22_tig00117048pilonHSYRG00705</name>
</gene>